<sequence>MRILWGLDLLIEKQVFHPREVAHSLVCSDQLRVESAAFFRCAFKLLLKLIFFLDYKVGYRRFPTTQFFQSNREVFNKSIEKSSQFIDSPVDDRFNLRFIDPAVELIQLLLSREMCLMPAYFAMHELIRSFPVELSGSPHKAIQDSVTSFMDSFARPARLLYSQIHQSIKPICGITPPTTPGFRLDSTNLLLTVVKGAMRYPDFLTSSQTQLLCFVLGQLRCTELVAGMLDPSTGKSKTRSIGLEKAIVDWIIELMEITESTDDRTWVRTTFEHLISVVITFMLSSTIRFSEIVVKLNTKLEGRKWTKSSHYVMWFVLNVTSGFIGKNMLALFSSDTVVLQTILNNLNNSALRFDLCFTPAKCKALLLDWVGSNLNIMLADEVLEGRKWTKSSHYVMWFVLNVTSGFIGKNMLALFSSDTVVLQTILNNLNNSALRFDLCFTPAKCKALLLDWVGSNLNIMLADEVVNNLAKDGIFIWIWKATPAFVILHCGWRRCDTRLSVNGPVYNTTVCSTLIRITWPLSRKMVFSSGFGRPHQLFLQYHSVLHTYTNKKRGRCGPRISKDFRCLTIDVIARVWWEHRISNAEVRRMAFGRNNSSTIYELITPLAWLRAAYASRPTSSKGSFYAIT</sequence>
<reference evidence="8 9" key="1">
    <citation type="submission" date="2013-11" db="EMBL/GenBank/DDBJ databases">
        <title>Opisthorchis viverrini - life in the bile duct.</title>
        <authorList>
            <person name="Young N.D."/>
            <person name="Nagarajan N."/>
            <person name="Lin S.J."/>
            <person name="Korhonen P.K."/>
            <person name="Jex A.R."/>
            <person name="Hall R.S."/>
            <person name="Safavi-Hemami H."/>
            <person name="Kaewkong W."/>
            <person name="Bertrand D."/>
            <person name="Gao S."/>
            <person name="Seet Q."/>
            <person name="Wongkham S."/>
            <person name="Teh B.T."/>
            <person name="Wongkham C."/>
            <person name="Intapan P.M."/>
            <person name="Maleewong W."/>
            <person name="Yang X."/>
            <person name="Hu M."/>
            <person name="Wang Z."/>
            <person name="Hofmann A."/>
            <person name="Sternberg P.W."/>
            <person name="Tan P."/>
            <person name="Wang J."/>
            <person name="Gasser R.B."/>
        </authorList>
    </citation>
    <scope>NUCLEOTIDE SEQUENCE [LARGE SCALE GENOMIC DNA]</scope>
</reference>
<protein>
    <recommendedName>
        <fullName evidence="3">Mediator of RNA polymerase II transcription subunit 23</fullName>
    </recommendedName>
    <alternativeName>
        <fullName evidence="7">Mediator complex subunit 23</fullName>
    </alternativeName>
</protein>
<gene>
    <name evidence="8" type="ORF">T265_06296</name>
</gene>
<dbReference type="GO" id="GO:0005667">
    <property type="term" value="C:transcription regulator complex"/>
    <property type="evidence" value="ECO:0007669"/>
    <property type="project" value="TreeGrafter"/>
</dbReference>
<dbReference type="STRING" id="6198.A0A075AE12"/>
<dbReference type="KEGG" id="ovi:T265_06296"/>
<evidence type="ECO:0000256" key="6">
    <source>
        <dbReference type="ARBA" id="ARBA00023242"/>
    </source>
</evidence>
<accession>A0A075AE12</accession>
<dbReference type="Proteomes" id="UP000054324">
    <property type="component" value="Unassembled WGS sequence"/>
</dbReference>
<evidence type="ECO:0000256" key="4">
    <source>
        <dbReference type="ARBA" id="ARBA00023015"/>
    </source>
</evidence>
<comment type="subcellular location">
    <subcellularLocation>
        <location evidence="1">Nucleus</location>
    </subcellularLocation>
</comment>
<evidence type="ECO:0000256" key="2">
    <source>
        <dbReference type="ARBA" id="ARBA00010222"/>
    </source>
</evidence>
<dbReference type="PANTHER" id="PTHR12691:SF10">
    <property type="entry name" value="MEDIATOR OF RNA POLYMERASE II TRANSCRIPTION SUBUNIT 23"/>
    <property type="match status" value="1"/>
</dbReference>
<dbReference type="GO" id="GO:0006357">
    <property type="term" value="P:regulation of transcription by RNA polymerase II"/>
    <property type="evidence" value="ECO:0007669"/>
    <property type="project" value="TreeGrafter"/>
</dbReference>
<evidence type="ECO:0000313" key="9">
    <source>
        <dbReference type="Proteomes" id="UP000054324"/>
    </source>
</evidence>
<dbReference type="Pfam" id="PF11573">
    <property type="entry name" value="Med23"/>
    <property type="match status" value="1"/>
</dbReference>
<dbReference type="AlphaFoldDB" id="A0A075AE12"/>
<evidence type="ECO:0000256" key="7">
    <source>
        <dbReference type="ARBA" id="ARBA00031961"/>
    </source>
</evidence>
<keyword evidence="9" id="KW-1185">Reference proteome</keyword>
<keyword evidence="6" id="KW-0539">Nucleus</keyword>
<keyword evidence="5" id="KW-0804">Transcription</keyword>
<evidence type="ECO:0000313" key="8">
    <source>
        <dbReference type="EMBL" id="KER26439.1"/>
    </source>
</evidence>
<evidence type="ECO:0000256" key="3">
    <source>
        <dbReference type="ARBA" id="ARBA00019696"/>
    </source>
</evidence>
<proteinExistence type="inferred from homology"/>
<dbReference type="CTD" id="20320478"/>
<organism evidence="8 9">
    <name type="scientific">Opisthorchis viverrini</name>
    <name type="common">Southeast Asian liver fluke</name>
    <dbReference type="NCBI Taxonomy" id="6198"/>
    <lineage>
        <taxon>Eukaryota</taxon>
        <taxon>Metazoa</taxon>
        <taxon>Spiralia</taxon>
        <taxon>Lophotrochozoa</taxon>
        <taxon>Platyhelminthes</taxon>
        <taxon>Trematoda</taxon>
        <taxon>Digenea</taxon>
        <taxon>Opisthorchiida</taxon>
        <taxon>Opisthorchiata</taxon>
        <taxon>Opisthorchiidae</taxon>
        <taxon>Opisthorchis</taxon>
    </lineage>
</organism>
<keyword evidence="4" id="KW-0805">Transcription regulation</keyword>
<comment type="similarity">
    <text evidence="2">Belongs to the Mediator complex subunit 23 family.</text>
</comment>
<dbReference type="GeneID" id="20320478"/>
<evidence type="ECO:0000256" key="1">
    <source>
        <dbReference type="ARBA" id="ARBA00004123"/>
    </source>
</evidence>
<dbReference type="GO" id="GO:0016592">
    <property type="term" value="C:mediator complex"/>
    <property type="evidence" value="ECO:0007669"/>
    <property type="project" value="TreeGrafter"/>
</dbReference>
<dbReference type="RefSeq" id="XP_009169787.1">
    <property type="nucleotide sequence ID" value="XM_009171523.1"/>
</dbReference>
<name>A0A075AE12_OPIVI</name>
<evidence type="ECO:0000256" key="5">
    <source>
        <dbReference type="ARBA" id="ARBA00023163"/>
    </source>
</evidence>
<dbReference type="EMBL" id="KL596747">
    <property type="protein sequence ID" value="KER26439.1"/>
    <property type="molecule type" value="Genomic_DNA"/>
</dbReference>
<dbReference type="OrthoDB" id="9982951at2759"/>
<dbReference type="PANTHER" id="PTHR12691">
    <property type="entry name" value="MEDIATOR OF RNA POLYMERASE II TRANSCRIPTION SUBUNIT 23"/>
    <property type="match status" value="1"/>
</dbReference>
<dbReference type="InterPro" id="IPR021629">
    <property type="entry name" value="Mediator_Med23"/>
</dbReference>
<dbReference type="GO" id="GO:0010628">
    <property type="term" value="P:positive regulation of gene expression"/>
    <property type="evidence" value="ECO:0007669"/>
    <property type="project" value="TreeGrafter"/>
</dbReference>